<evidence type="ECO:0000256" key="2">
    <source>
        <dbReference type="ARBA" id="ARBA00022723"/>
    </source>
</evidence>
<organism evidence="7 8">
    <name type="scientific">Nocardioides scoriae</name>
    <dbReference type="NCBI Taxonomy" id="642780"/>
    <lineage>
        <taxon>Bacteria</taxon>
        <taxon>Bacillati</taxon>
        <taxon>Actinomycetota</taxon>
        <taxon>Actinomycetes</taxon>
        <taxon>Propionibacteriales</taxon>
        <taxon>Nocardioidaceae</taxon>
        <taxon>Nocardioides</taxon>
    </lineage>
</organism>
<dbReference type="InterPro" id="IPR051323">
    <property type="entry name" value="AtsK-like"/>
</dbReference>
<dbReference type="Proteomes" id="UP000198859">
    <property type="component" value="Chromosome I"/>
</dbReference>
<dbReference type="Pfam" id="PF02668">
    <property type="entry name" value="TauD"/>
    <property type="match status" value="1"/>
</dbReference>
<dbReference type="GO" id="GO:0006790">
    <property type="term" value="P:sulfur compound metabolic process"/>
    <property type="evidence" value="ECO:0007669"/>
    <property type="project" value="TreeGrafter"/>
</dbReference>
<reference evidence="8" key="1">
    <citation type="submission" date="2016-10" db="EMBL/GenBank/DDBJ databases">
        <authorList>
            <person name="Varghese N."/>
            <person name="Submissions S."/>
        </authorList>
    </citation>
    <scope>NUCLEOTIDE SEQUENCE [LARGE SCALE GENOMIC DNA]</scope>
    <source>
        <strain evidence="8">DSM 22127</strain>
    </source>
</reference>
<dbReference type="SUPFAM" id="SSF51197">
    <property type="entry name" value="Clavaminate synthase-like"/>
    <property type="match status" value="1"/>
</dbReference>
<dbReference type="AlphaFoldDB" id="A0A1H1V4T7"/>
<dbReference type="GO" id="GO:0046872">
    <property type="term" value="F:metal ion binding"/>
    <property type="evidence" value="ECO:0007669"/>
    <property type="project" value="UniProtKB-KW"/>
</dbReference>
<keyword evidence="2" id="KW-0479">Metal-binding</keyword>
<dbReference type="InterPro" id="IPR042098">
    <property type="entry name" value="TauD-like_sf"/>
</dbReference>
<keyword evidence="8" id="KW-1185">Reference proteome</keyword>
<evidence type="ECO:0000313" key="7">
    <source>
        <dbReference type="EMBL" id="SDS79758.1"/>
    </source>
</evidence>
<proteinExistence type="inferred from homology"/>
<accession>A0A1H1V4T7</accession>
<evidence type="ECO:0000313" key="8">
    <source>
        <dbReference type="Proteomes" id="UP000198859"/>
    </source>
</evidence>
<dbReference type="GO" id="GO:0000908">
    <property type="term" value="F:taurine dioxygenase activity"/>
    <property type="evidence" value="ECO:0007669"/>
    <property type="project" value="TreeGrafter"/>
</dbReference>
<dbReference type="Gene3D" id="3.60.130.10">
    <property type="entry name" value="Clavaminate synthase-like"/>
    <property type="match status" value="1"/>
</dbReference>
<dbReference type="InterPro" id="IPR003819">
    <property type="entry name" value="TauD/TfdA-like"/>
</dbReference>
<keyword evidence="4" id="KW-0560">Oxidoreductase</keyword>
<dbReference type="EMBL" id="LT629757">
    <property type="protein sequence ID" value="SDS79758.1"/>
    <property type="molecule type" value="Genomic_DNA"/>
</dbReference>
<gene>
    <name evidence="7" type="ORF">SAMN04488570_2721</name>
</gene>
<keyword evidence="3 7" id="KW-0223">Dioxygenase</keyword>
<evidence type="ECO:0000259" key="6">
    <source>
        <dbReference type="Pfam" id="PF02668"/>
    </source>
</evidence>
<name>A0A1H1V4T7_9ACTN</name>
<dbReference type="RefSeq" id="WP_091730615.1">
    <property type="nucleotide sequence ID" value="NZ_LT629757.1"/>
</dbReference>
<evidence type="ECO:0000256" key="1">
    <source>
        <dbReference type="ARBA" id="ARBA00005896"/>
    </source>
</evidence>
<dbReference type="OrthoDB" id="581608at2"/>
<protein>
    <submittedName>
        <fullName evidence="7">Taurine dioxygenase</fullName>
    </submittedName>
</protein>
<dbReference type="PANTHER" id="PTHR30468">
    <property type="entry name" value="ALPHA-KETOGLUTARATE-DEPENDENT SULFONATE DIOXYGENASE"/>
    <property type="match status" value="1"/>
</dbReference>
<evidence type="ECO:0000256" key="5">
    <source>
        <dbReference type="ARBA" id="ARBA00023004"/>
    </source>
</evidence>
<dbReference type="GO" id="GO:0005737">
    <property type="term" value="C:cytoplasm"/>
    <property type="evidence" value="ECO:0007669"/>
    <property type="project" value="TreeGrafter"/>
</dbReference>
<sequence length="274" mass="29427">MQLNPTTPVGAVVTDLDLADVTPASAEEVKDLLAEHGVLVFPGQEVDDAAFLEFLRCFGDLAFTVGETPVDGFPDLNVISNVGRTTPPRSQFHVDSSYMRVPPAYTALRTVEIPAQGGETLFTNQYAAFEALPDDLVERLDGRTVTHVVTGLDLDEDEETQAEHPLFRPHPRSGRTALYLSTPARCVAISGMDDDEAASTIATLLEHSTRPENTLRHAWAPGDVVMWDNGAVLHRADHSDVVGDRVMHRGMVSGAAASGADTGVAHPGSDHPGW</sequence>
<dbReference type="STRING" id="642780.SAMN04488570_2721"/>
<keyword evidence="5" id="KW-0408">Iron</keyword>
<comment type="similarity">
    <text evidence="1">Belongs to the TfdA dioxygenase family.</text>
</comment>
<dbReference type="PANTHER" id="PTHR30468:SF1">
    <property type="entry name" value="ALPHA-KETOGLUTARATE-DEPENDENT SULFONATE DIOXYGENASE"/>
    <property type="match status" value="1"/>
</dbReference>
<evidence type="ECO:0000256" key="4">
    <source>
        <dbReference type="ARBA" id="ARBA00023002"/>
    </source>
</evidence>
<feature type="domain" description="TauD/TfdA-like" evidence="6">
    <location>
        <begin position="4"/>
        <end position="251"/>
    </location>
</feature>
<evidence type="ECO:0000256" key="3">
    <source>
        <dbReference type="ARBA" id="ARBA00022964"/>
    </source>
</evidence>